<keyword evidence="1" id="KW-0418">Kinase</keyword>
<dbReference type="Proteomes" id="UP000192328">
    <property type="component" value="Unassembled WGS sequence"/>
</dbReference>
<dbReference type="EMBL" id="FWXZ01000003">
    <property type="protein sequence ID" value="SMC65115.1"/>
    <property type="molecule type" value="Genomic_DNA"/>
</dbReference>
<organism evidence="1 2">
    <name type="scientific">Aristaeella lactis</name>
    <dbReference type="NCBI Taxonomy" id="3046383"/>
    <lineage>
        <taxon>Bacteria</taxon>
        <taxon>Bacillati</taxon>
        <taxon>Bacillota</taxon>
        <taxon>Clostridia</taxon>
        <taxon>Eubacteriales</taxon>
        <taxon>Aristaeellaceae</taxon>
        <taxon>Aristaeella</taxon>
    </lineage>
</organism>
<keyword evidence="1" id="KW-0808">Transferase</keyword>
<gene>
    <name evidence="1" type="ORF">SAMN06297397_1772</name>
</gene>
<protein>
    <submittedName>
        <fullName evidence="1">Sugar or nucleoside kinase, ribokinase family</fullName>
    </submittedName>
</protein>
<comment type="caution">
    <text evidence="1">The sequence shown here is derived from an EMBL/GenBank/DDBJ whole genome shotgun (WGS) entry which is preliminary data.</text>
</comment>
<evidence type="ECO:0000313" key="2">
    <source>
        <dbReference type="Proteomes" id="UP000192328"/>
    </source>
</evidence>
<evidence type="ECO:0000313" key="1">
    <source>
        <dbReference type="EMBL" id="SMC65115.1"/>
    </source>
</evidence>
<sequence length="320" mass="33997">MKYDLVCIGMALVDSIIRGFDPKPVSASGYLAESCTLNPGGEAVNEAVAASKLGLKTGILCALGSDAAGEIVLNELEKNGVDTSAVIRTGATPVTTMFVREDGTRKSITNQAHRLNFHPEKDHALFTDARAVMLGSLFRAPFDDPAVIHAVVSATKQAGQLVIADTKLPNFRILTLEDIRESLPLIDYITPNEDEARYFTGREEPEEMADVFLDHGVKGVIIKLGGRGCLLKNRNTVIRLPACPVRAVDATGAGDNFAAGLVSEILRGAGEKEALDFANACGAICTTAAGAGTALQSREQVLGFMRENEKNIPAEEKSPS</sequence>
<reference evidence="1" key="1">
    <citation type="submission" date="2017-04" db="EMBL/GenBank/DDBJ databases">
        <authorList>
            <person name="Varghese N."/>
            <person name="Submissions S."/>
        </authorList>
    </citation>
    <scope>NUCLEOTIDE SEQUENCE</scope>
    <source>
        <strain evidence="1">WTE2008</strain>
    </source>
</reference>
<accession>A0AC61PLT7</accession>
<proteinExistence type="predicted"/>
<keyword evidence="2" id="KW-1185">Reference proteome</keyword>
<name>A0AC61PLT7_9FIRM</name>